<evidence type="ECO:0000313" key="2">
    <source>
        <dbReference type="Proteomes" id="UP000320811"/>
    </source>
</evidence>
<evidence type="ECO:0000313" key="1">
    <source>
        <dbReference type="EMBL" id="TWF44675.1"/>
    </source>
</evidence>
<comment type="caution">
    <text evidence="1">The sequence shown here is derived from an EMBL/GenBank/DDBJ whole genome shotgun (WGS) entry which is preliminary data.</text>
</comment>
<reference evidence="1 2" key="1">
    <citation type="submission" date="2019-06" db="EMBL/GenBank/DDBJ databases">
        <title>Sorghum-associated microbial communities from plants grown in Nebraska, USA.</title>
        <authorList>
            <person name="Schachtman D."/>
        </authorList>
    </citation>
    <scope>NUCLEOTIDE SEQUENCE [LARGE SCALE GENOMIC DNA]</scope>
    <source>
        <strain evidence="1 2">1209</strain>
    </source>
</reference>
<dbReference type="RefSeq" id="WP_186452283.1">
    <property type="nucleotide sequence ID" value="NZ_VIWO01000001.1"/>
</dbReference>
<name>A0A561Q2T2_9BACT</name>
<protein>
    <submittedName>
        <fullName evidence="1">Uncharacterized protein</fullName>
    </submittedName>
</protein>
<keyword evidence="2" id="KW-1185">Reference proteome</keyword>
<organism evidence="1 2">
    <name type="scientific">Chitinophaga polysaccharea</name>
    <dbReference type="NCBI Taxonomy" id="1293035"/>
    <lineage>
        <taxon>Bacteria</taxon>
        <taxon>Pseudomonadati</taxon>
        <taxon>Bacteroidota</taxon>
        <taxon>Chitinophagia</taxon>
        <taxon>Chitinophagales</taxon>
        <taxon>Chitinophagaceae</taxon>
        <taxon>Chitinophaga</taxon>
    </lineage>
</organism>
<dbReference type="Proteomes" id="UP000320811">
    <property type="component" value="Unassembled WGS sequence"/>
</dbReference>
<accession>A0A561Q2T2</accession>
<dbReference type="AlphaFoldDB" id="A0A561Q2T2"/>
<sequence length="76" mass="8629">MSSKTTLERELEVPVAIIAEVANLLCGQEITPEVIEADEKDETITLSVQFTKDQRDTIHQAEDLIDDYYEEGEDDE</sequence>
<proteinExistence type="predicted"/>
<gene>
    <name evidence="1" type="ORF">FHW36_101596</name>
</gene>
<dbReference type="EMBL" id="VIWO01000001">
    <property type="protein sequence ID" value="TWF44675.1"/>
    <property type="molecule type" value="Genomic_DNA"/>
</dbReference>